<protein>
    <submittedName>
        <fullName evidence="4">TetR family transcriptional regulator</fullName>
    </submittedName>
</protein>
<organism evidence="4 5">
    <name type="scientific">Pseudovibrio japonicus</name>
    <dbReference type="NCBI Taxonomy" id="366534"/>
    <lineage>
        <taxon>Bacteria</taxon>
        <taxon>Pseudomonadati</taxon>
        <taxon>Pseudomonadota</taxon>
        <taxon>Alphaproteobacteria</taxon>
        <taxon>Hyphomicrobiales</taxon>
        <taxon>Stappiaceae</taxon>
        <taxon>Pseudovibrio</taxon>
    </lineage>
</organism>
<evidence type="ECO:0000259" key="3">
    <source>
        <dbReference type="PROSITE" id="PS50977"/>
    </source>
</evidence>
<dbReference type="SUPFAM" id="SSF48498">
    <property type="entry name" value="Tetracyclin repressor-like, C-terminal domain"/>
    <property type="match status" value="1"/>
</dbReference>
<dbReference type="PANTHER" id="PTHR43479">
    <property type="entry name" value="ACREF/ENVCD OPERON REPRESSOR-RELATED"/>
    <property type="match status" value="1"/>
</dbReference>
<evidence type="ECO:0000256" key="1">
    <source>
        <dbReference type="ARBA" id="ARBA00023125"/>
    </source>
</evidence>
<dbReference type="InterPro" id="IPR050624">
    <property type="entry name" value="HTH-type_Tx_Regulator"/>
</dbReference>
<comment type="caution">
    <text evidence="4">The sequence shown here is derived from an EMBL/GenBank/DDBJ whole genome shotgun (WGS) entry which is preliminary data.</text>
</comment>
<proteinExistence type="predicted"/>
<dbReference type="InterPro" id="IPR023772">
    <property type="entry name" value="DNA-bd_HTH_TetR-type_CS"/>
</dbReference>
<evidence type="ECO:0000256" key="2">
    <source>
        <dbReference type="PROSITE-ProRule" id="PRU00335"/>
    </source>
</evidence>
<dbReference type="Gene3D" id="1.10.357.10">
    <property type="entry name" value="Tetracycline Repressor, domain 2"/>
    <property type="match status" value="1"/>
</dbReference>
<dbReference type="RefSeq" id="WP_189436193.1">
    <property type="nucleotide sequence ID" value="NZ_BMXE01000002.1"/>
</dbReference>
<dbReference type="PROSITE" id="PS01081">
    <property type="entry name" value="HTH_TETR_1"/>
    <property type="match status" value="1"/>
</dbReference>
<feature type="DNA-binding region" description="H-T-H motif" evidence="2">
    <location>
        <begin position="30"/>
        <end position="49"/>
    </location>
</feature>
<dbReference type="Proteomes" id="UP000637980">
    <property type="component" value="Unassembled WGS sequence"/>
</dbReference>
<dbReference type="InterPro" id="IPR036271">
    <property type="entry name" value="Tet_transcr_reg_TetR-rel_C_sf"/>
</dbReference>
<dbReference type="InterPro" id="IPR009057">
    <property type="entry name" value="Homeodomain-like_sf"/>
</dbReference>
<dbReference type="PANTHER" id="PTHR43479:SF11">
    <property type="entry name" value="ACREF_ENVCD OPERON REPRESSOR-RELATED"/>
    <property type="match status" value="1"/>
</dbReference>
<dbReference type="InterPro" id="IPR054422">
    <property type="entry name" value="TetR-like_HI_0893_C"/>
</dbReference>
<sequence length="196" mass="21739">MPRLTKQATRAKIREAVVAEATENGISATSVGGVVQRANISAGTIYVHFDNKEDMLQKIYLEIKTEFHELMMHAAKQTDDSEMIREMWFSLFQFVSDHPKDFLFVEYAGAAKILTEEQGKQVLKMQQEISGLLERAKASGSVADLPTNVISVLLIAPAMQLARSAVLKDTPVPQETVELTFDRVWLSISGNTALTP</sequence>
<evidence type="ECO:0000313" key="5">
    <source>
        <dbReference type="Proteomes" id="UP000637980"/>
    </source>
</evidence>
<name>A0ABQ3E6X0_9HYPH</name>
<dbReference type="EMBL" id="BMXE01000002">
    <property type="protein sequence ID" value="GHB28069.1"/>
    <property type="molecule type" value="Genomic_DNA"/>
</dbReference>
<dbReference type="PROSITE" id="PS50977">
    <property type="entry name" value="HTH_TETR_2"/>
    <property type="match status" value="1"/>
</dbReference>
<reference evidence="5" key="1">
    <citation type="journal article" date="2019" name="Int. J. Syst. Evol. Microbiol.">
        <title>The Global Catalogue of Microorganisms (GCM) 10K type strain sequencing project: providing services to taxonomists for standard genome sequencing and annotation.</title>
        <authorList>
            <consortium name="The Broad Institute Genomics Platform"/>
            <consortium name="The Broad Institute Genome Sequencing Center for Infectious Disease"/>
            <person name="Wu L."/>
            <person name="Ma J."/>
        </authorList>
    </citation>
    <scope>NUCLEOTIDE SEQUENCE [LARGE SCALE GENOMIC DNA]</scope>
    <source>
        <strain evidence="5">KCTC 12861</strain>
    </source>
</reference>
<dbReference type="InterPro" id="IPR001647">
    <property type="entry name" value="HTH_TetR"/>
</dbReference>
<dbReference type="Pfam" id="PF22604">
    <property type="entry name" value="TetR_HI_0893_C"/>
    <property type="match status" value="1"/>
</dbReference>
<dbReference type="SUPFAM" id="SSF46689">
    <property type="entry name" value="Homeodomain-like"/>
    <property type="match status" value="1"/>
</dbReference>
<keyword evidence="5" id="KW-1185">Reference proteome</keyword>
<feature type="domain" description="HTH tetR-type" evidence="3">
    <location>
        <begin position="7"/>
        <end position="67"/>
    </location>
</feature>
<dbReference type="Pfam" id="PF00440">
    <property type="entry name" value="TetR_N"/>
    <property type="match status" value="1"/>
</dbReference>
<accession>A0ABQ3E6X0</accession>
<gene>
    <name evidence="4" type="ORF">GCM10007094_15660</name>
</gene>
<keyword evidence="1 2" id="KW-0238">DNA-binding</keyword>
<evidence type="ECO:0000313" key="4">
    <source>
        <dbReference type="EMBL" id="GHB28069.1"/>
    </source>
</evidence>